<dbReference type="EMBL" id="BGPR01006721">
    <property type="protein sequence ID" value="GBN21331.1"/>
    <property type="molecule type" value="Genomic_DNA"/>
</dbReference>
<keyword evidence="2" id="KW-1185">Reference proteome</keyword>
<evidence type="ECO:0000313" key="2">
    <source>
        <dbReference type="Proteomes" id="UP000499080"/>
    </source>
</evidence>
<gene>
    <name evidence="1" type="ORF">AVEN_200313_1</name>
</gene>
<evidence type="ECO:0000313" key="1">
    <source>
        <dbReference type="EMBL" id="GBN21331.1"/>
    </source>
</evidence>
<name>A0A4Y2M2Z4_ARAVE</name>
<dbReference type="Proteomes" id="UP000499080">
    <property type="component" value="Unassembled WGS sequence"/>
</dbReference>
<comment type="caution">
    <text evidence="1">The sequence shown here is derived from an EMBL/GenBank/DDBJ whole genome shotgun (WGS) entry which is preliminary data.</text>
</comment>
<reference evidence="1 2" key="1">
    <citation type="journal article" date="2019" name="Sci. Rep.">
        <title>Orb-weaving spider Araneus ventricosus genome elucidates the spidroin gene catalogue.</title>
        <authorList>
            <person name="Kono N."/>
            <person name="Nakamura H."/>
            <person name="Ohtoshi R."/>
            <person name="Moran D.A.P."/>
            <person name="Shinohara A."/>
            <person name="Yoshida Y."/>
            <person name="Fujiwara M."/>
            <person name="Mori M."/>
            <person name="Tomita M."/>
            <person name="Arakawa K."/>
        </authorList>
    </citation>
    <scope>NUCLEOTIDE SEQUENCE [LARGE SCALE GENOMIC DNA]</scope>
</reference>
<proteinExistence type="predicted"/>
<accession>A0A4Y2M2Z4</accession>
<sequence length="91" mass="10413">MHDPPHLLKSVQNNLKNHGIYYEDASIGNTPRTAFSNWKHIEELYEMDSKDVLSHSVAAALNQYVVAQRIESNAIDTAHFLKKMDKLFDTV</sequence>
<dbReference type="AlphaFoldDB" id="A0A4Y2M2Z4"/>
<evidence type="ECO:0008006" key="3">
    <source>
        <dbReference type="Google" id="ProtNLM"/>
    </source>
</evidence>
<organism evidence="1 2">
    <name type="scientific">Araneus ventricosus</name>
    <name type="common">Orbweaver spider</name>
    <name type="synonym">Epeira ventricosa</name>
    <dbReference type="NCBI Taxonomy" id="182803"/>
    <lineage>
        <taxon>Eukaryota</taxon>
        <taxon>Metazoa</taxon>
        <taxon>Ecdysozoa</taxon>
        <taxon>Arthropoda</taxon>
        <taxon>Chelicerata</taxon>
        <taxon>Arachnida</taxon>
        <taxon>Araneae</taxon>
        <taxon>Araneomorphae</taxon>
        <taxon>Entelegynae</taxon>
        <taxon>Araneoidea</taxon>
        <taxon>Araneidae</taxon>
        <taxon>Araneus</taxon>
    </lineage>
</organism>
<protein>
    <recommendedName>
        <fullName evidence="3">Transposable element P transposase</fullName>
    </recommendedName>
</protein>